<evidence type="ECO:0000256" key="4">
    <source>
        <dbReference type="ARBA" id="ARBA00023235"/>
    </source>
</evidence>
<evidence type="ECO:0000313" key="9">
    <source>
        <dbReference type="EMBL" id="CAJ2506419.1"/>
    </source>
</evidence>
<reference evidence="9" key="1">
    <citation type="submission" date="2023-10" db="EMBL/GenBank/DDBJ databases">
        <authorList>
            <person name="Hackl T."/>
        </authorList>
    </citation>
    <scope>NUCLEOTIDE SEQUENCE</scope>
</reference>
<evidence type="ECO:0000256" key="6">
    <source>
        <dbReference type="RuleBase" id="RU363014"/>
    </source>
</evidence>
<dbReference type="EMBL" id="CAUWAG010000008">
    <property type="protein sequence ID" value="CAJ2506419.1"/>
    <property type="molecule type" value="Genomic_DNA"/>
</dbReference>
<dbReference type="Pfam" id="PF13616">
    <property type="entry name" value="Rotamase_3"/>
    <property type="match status" value="1"/>
</dbReference>
<proteinExistence type="inferred from homology"/>
<dbReference type="PANTHER" id="PTHR45995">
    <property type="match status" value="1"/>
</dbReference>
<dbReference type="Proteomes" id="UP001295740">
    <property type="component" value="Unassembled WGS sequence"/>
</dbReference>
<dbReference type="PROSITE" id="PS50198">
    <property type="entry name" value="PPIC_PPIASE_2"/>
    <property type="match status" value="1"/>
</dbReference>
<evidence type="ECO:0000256" key="1">
    <source>
        <dbReference type="ARBA" id="ARBA00000971"/>
    </source>
</evidence>
<dbReference type="InterPro" id="IPR046357">
    <property type="entry name" value="PPIase_dom_sf"/>
</dbReference>
<evidence type="ECO:0000256" key="2">
    <source>
        <dbReference type="ARBA" id="ARBA00010242"/>
    </source>
</evidence>
<dbReference type="GO" id="GO:0003677">
    <property type="term" value="F:DNA binding"/>
    <property type="evidence" value="ECO:0007669"/>
    <property type="project" value="InterPro"/>
</dbReference>
<keyword evidence="10" id="KW-1185">Reference proteome</keyword>
<name>A0AAI8YGH7_9PEZI</name>
<evidence type="ECO:0000256" key="3">
    <source>
        <dbReference type="ARBA" id="ARBA00023110"/>
    </source>
</evidence>
<gene>
    <name evidence="9" type="ORF">KHLLAP_LOCUS6887</name>
</gene>
<organism evidence="9 10">
    <name type="scientific">Anthostomella pinea</name>
    <dbReference type="NCBI Taxonomy" id="933095"/>
    <lineage>
        <taxon>Eukaryota</taxon>
        <taxon>Fungi</taxon>
        <taxon>Dikarya</taxon>
        <taxon>Ascomycota</taxon>
        <taxon>Pezizomycotina</taxon>
        <taxon>Sordariomycetes</taxon>
        <taxon>Xylariomycetidae</taxon>
        <taxon>Xylariales</taxon>
        <taxon>Xylariaceae</taxon>
        <taxon>Anthostomella</taxon>
    </lineage>
</organism>
<dbReference type="GO" id="GO:0003755">
    <property type="term" value="F:peptidyl-prolyl cis-trans isomerase activity"/>
    <property type="evidence" value="ECO:0007669"/>
    <property type="project" value="UniProtKB-UniRule"/>
</dbReference>
<sequence length="141" mass="15198">MGAKKKTSNTGKNGAGGKGVKGPQEQEKKAPSKGGGQKARVRHILCTKFSKKEEVLALWNANPTTDNFKDLAKQYSEDKARSGGFLGEQPKGFWEPAFEQVVYSIEVSSDKPGSNGVKPKAYVGQATTKEGYHLILVEARG</sequence>
<dbReference type="InterPro" id="IPR000297">
    <property type="entry name" value="PPIase_PpiC"/>
</dbReference>
<comment type="catalytic activity">
    <reaction evidence="1 6">
        <text>[protein]-peptidylproline (omega=180) = [protein]-peptidylproline (omega=0)</text>
        <dbReference type="Rhea" id="RHEA:16237"/>
        <dbReference type="Rhea" id="RHEA-COMP:10747"/>
        <dbReference type="Rhea" id="RHEA-COMP:10748"/>
        <dbReference type="ChEBI" id="CHEBI:83833"/>
        <dbReference type="ChEBI" id="CHEBI:83834"/>
        <dbReference type="EC" id="5.2.1.8"/>
    </reaction>
</comment>
<keyword evidence="3 5" id="KW-0697">Rotamase</keyword>
<feature type="domain" description="PpiC" evidence="8">
    <location>
        <begin position="36"/>
        <end position="139"/>
    </location>
</feature>
<dbReference type="GO" id="GO:0006364">
    <property type="term" value="P:rRNA processing"/>
    <property type="evidence" value="ECO:0007669"/>
    <property type="project" value="InterPro"/>
</dbReference>
<dbReference type="SUPFAM" id="SSF54534">
    <property type="entry name" value="FKBP-like"/>
    <property type="match status" value="1"/>
</dbReference>
<dbReference type="InterPro" id="IPR043323">
    <property type="entry name" value="PIN4"/>
</dbReference>
<dbReference type="EC" id="5.2.1.8" evidence="6"/>
<evidence type="ECO:0000313" key="10">
    <source>
        <dbReference type="Proteomes" id="UP001295740"/>
    </source>
</evidence>
<feature type="region of interest" description="Disordered" evidence="7">
    <location>
        <begin position="1"/>
        <end position="40"/>
    </location>
</feature>
<keyword evidence="4 5" id="KW-0413">Isomerase</keyword>
<evidence type="ECO:0000259" key="8">
    <source>
        <dbReference type="PROSITE" id="PS50198"/>
    </source>
</evidence>
<accession>A0AAI8YGH7</accession>
<dbReference type="AlphaFoldDB" id="A0AAI8YGH7"/>
<evidence type="ECO:0000256" key="7">
    <source>
        <dbReference type="SAM" id="MobiDB-lite"/>
    </source>
</evidence>
<protein>
    <recommendedName>
        <fullName evidence="6">Peptidyl-prolyl cis-trans isomerase</fullName>
        <ecNumber evidence="6">5.2.1.8</ecNumber>
    </recommendedName>
</protein>
<comment type="similarity">
    <text evidence="2">Belongs to the PpiC/parvulin rotamase family. PIN4 subfamily.</text>
</comment>
<evidence type="ECO:0000256" key="5">
    <source>
        <dbReference type="PROSITE-ProRule" id="PRU00278"/>
    </source>
</evidence>
<comment type="caution">
    <text evidence="9">The sequence shown here is derived from an EMBL/GenBank/DDBJ whole genome shotgun (WGS) entry which is preliminary data.</text>
</comment>
<dbReference type="Gene3D" id="3.10.50.40">
    <property type="match status" value="1"/>
</dbReference>